<dbReference type="Proteomes" id="UP000610746">
    <property type="component" value="Unassembled WGS sequence"/>
</dbReference>
<organism evidence="1 2">
    <name type="scientific">Frigoriflavimonas asaccharolytica</name>
    <dbReference type="NCBI Taxonomy" id="2735899"/>
    <lineage>
        <taxon>Bacteria</taxon>
        <taxon>Pseudomonadati</taxon>
        <taxon>Bacteroidota</taxon>
        <taxon>Flavobacteriia</taxon>
        <taxon>Flavobacteriales</taxon>
        <taxon>Weeksellaceae</taxon>
        <taxon>Frigoriflavimonas</taxon>
    </lineage>
</organism>
<dbReference type="AlphaFoldDB" id="A0A8J8G4U3"/>
<keyword evidence="2" id="KW-1185">Reference proteome</keyword>
<evidence type="ECO:0000313" key="2">
    <source>
        <dbReference type="Proteomes" id="UP000610746"/>
    </source>
</evidence>
<evidence type="ECO:0000313" key="1">
    <source>
        <dbReference type="EMBL" id="NRS91316.1"/>
    </source>
</evidence>
<reference evidence="1" key="1">
    <citation type="submission" date="2020-05" db="EMBL/GenBank/DDBJ databases">
        <title>Genomic Encyclopedia of Type Strains, Phase IV (KMG-V): Genome sequencing to study the core and pangenomes of soil and plant-associated prokaryotes.</title>
        <authorList>
            <person name="Whitman W."/>
        </authorList>
    </citation>
    <scope>NUCLEOTIDE SEQUENCE</scope>
    <source>
        <strain evidence="1">16F</strain>
    </source>
</reference>
<name>A0A8J8G4U3_9FLAO</name>
<gene>
    <name evidence="1" type="ORF">HNQ03_000382</name>
</gene>
<dbReference type="RefSeq" id="WP_173777950.1">
    <property type="nucleotide sequence ID" value="NZ_JABSNO010000002.1"/>
</dbReference>
<dbReference type="EMBL" id="JABSNO010000002">
    <property type="protein sequence ID" value="NRS91316.1"/>
    <property type="molecule type" value="Genomic_DNA"/>
</dbReference>
<protein>
    <submittedName>
        <fullName evidence="1">Uncharacterized protein</fullName>
    </submittedName>
</protein>
<proteinExistence type="predicted"/>
<comment type="caution">
    <text evidence="1">The sequence shown here is derived from an EMBL/GenBank/DDBJ whole genome shotgun (WGS) entry which is preliminary data.</text>
</comment>
<sequence>MNLEARKISLVQEFLNINNEKIIAVLENFIIRSKSINFDENFEPMTMEKFNTEIDLALEDEKNNRIIAAIDLKAQIQEWN</sequence>
<accession>A0A8J8G4U3</accession>